<keyword evidence="3" id="KW-1185">Reference proteome</keyword>
<dbReference type="RefSeq" id="WP_189092945.1">
    <property type="nucleotide sequence ID" value="NZ_BMQL01000050.1"/>
</dbReference>
<gene>
    <name evidence="2" type="ORF">GCM10008957_46910</name>
</gene>
<dbReference type="EMBL" id="BMQL01000050">
    <property type="protein sequence ID" value="GGR30768.1"/>
    <property type="molecule type" value="Genomic_DNA"/>
</dbReference>
<comment type="caution">
    <text evidence="2">The sequence shown here is derived from an EMBL/GenBank/DDBJ whole genome shotgun (WGS) entry which is preliminary data.</text>
</comment>
<dbReference type="AlphaFoldDB" id="A0A918FDS4"/>
<keyword evidence="1" id="KW-0812">Transmembrane</keyword>
<evidence type="ECO:0000313" key="3">
    <source>
        <dbReference type="Proteomes" id="UP000603865"/>
    </source>
</evidence>
<keyword evidence="1" id="KW-1133">Transmembrane helix</keyword>
<feature type="transmembrane region" description="Helical" evidence="1">
    <location>
        <begin position="55"/>
        <end position="76"/>
    </location>
</feature>
<dbReference type="Proteomes" id="UP000603865">
    <property type="component" value="Unassembled WGS sequence"/>
</dbReference>
<accession>A0A918FDS4</accession>
<name>A0A918FDS4_9DEIO</name>
<evidence type="ECO:0000313" key="2">
    <source>
        <dbReference type="EMBL" id="GGR30768.1"/>
    </source>
</evidence>
<proteinExistence type="predicted"/>
<protein>
    <submittedName>
        <fullName evidence="2">Uncharacterized protein</fullName>
    </submittedName>
</protein>
<sequence>MTNKVVALAASLLAFLEFGGLALWIINTWSPNPQLDVTNALLNMPGVSVFVGTTYHHPLMGVLLILSTSWVVVVAFNSKDNLTEERSDAR</sequence>
<organism evidence="2 3">
    <name type="scientific">Deinococcus ruber</name>
    <dbReference type="NCBI Taxonomy" id="1848197"/>
    <lineage>
        <taxon>Bacteria</taxon>
        <taxon>Thermotogati</taxon>
        <taxon>Deinococcota</taxon>
        <taxon>Deinococci</taxon>
        <taxon>Deinococcales</taxon>
        <taxon>Deinococcaceae</taxon>
        <taxon>Deinococcus</taxon>
    </lineage>
</organism>
<evidence type="ECO:0000256" key="1">
    <source>
        <dbReference type="SAM" id="Phobius"/>
    </source>
</evidence>
<reference evidence="2" key="1">
    <citation type="journal article" date="2014" name="Int. J. Syst. Evol. Microbiol.">
        <title>Complete genome sequence of Corynebacterium casei LMG S-19264T (=DSM 44701T), isolated from a smear-ripened cheese.</title>
        <authorList>
            <consortium name="US DOE Joint Genome Institute (JGI-PGF)"/>
            <person name="Walter F."/>
            <person name="Albersmeier A."/>
            <person name="Kalinowski J."/>
            <person name="Ruckert C."/>
        </authorList>
    </citation>
    <scope>NUCLEOTIDE SEQUENCE</scope>
    <source>
        <strain evidence="2">JCM 31311</strain>
    </source>
</reference>
<keyword evidence="1" id="KW-0472">Membrane</keyword>
<reference evidence="2" key="2">
    <citation type="submission" date="2020-09" db="EMBL/GenBank/DDBJ databases">
        <authorList>
            <person name="Sun Q."/>
            <person name="Ohkuma M."/>
        </authorList>
    </citation>
    <scope>NUCLEOTIDE SEQUENCE</scope>
    <source>
        <strain evidence="2">JCM 31311</strain>
    </source>
</reference>